<dbReference type="HOGENOM" id="CLU_2203525_0_0_1"/>
<sequence length="108" mass="13057">RLIEWIELNRMFGVEYFFFYNFSIGSKVEKVLEYYVKQNLATIIQWKLPIEVNERTDASDIHYYGQLTAMNDCITRSRLTSHFVLNIDIDEFIVPIRRQTFYQLFTDI</sequence>
<evidence type="ECO:0000256" key="4">
    <source>
        <dbReference type="ARBA" id="ARBA00022679"/>
    </source>
</evidence>
<dbReference type="InterPro" id="IPR008166">
    <property type="entry name" value="Glyco_transf_92"/>
</dbReference>
<reference evidence="11" key="1">
    <citation type="submission" date="2012-12" db="EMBL/GenBank/DDBJ databases">
        <authorList>
            <person name="Hellsten U."/>
            <person name="Grimwood J."/>
            <person name="Chapman J.A."/>
            <person name="Shapiro H."/>
            <person name="Aerts A."/>
            <person name="Otillar R.P."/>
            <person name="Terry A.Y."/>
            <person name="Boore J.L."/>
            <person name="Simakov O."/>
            <person name="Marletaz F."/>
            <person name="Cho S.-J."/>
            <person name="Edsinger-Gonzales E."/>
            <person name="Havlak P."/>
            <person name="Kuo D.-H."/>
            <person name="Larsson T."/>
            <person name="Lv J."/>
            <person name="Arendt D."/>
            <person name="Savage R."/>
            <person name="Osoegawa K."/>
            <person name="de Jong P."/>
            <person name="Lindberg D.R."/>
            <person name="Seaver E.C."/>
            <person name="Weisblat D.A."/>
            <person name="Putnam N.H."/>
            <person name="Grigoriev I.V."/>
            <person name="Rokhsar D.S."/>
        </authorList>
    </citation>
    <scope>NUCLEOTIDE SEQUENCE</scope>
</reference>
<dbReference type="OrthoDB" id="2526284at2759"/>
<evidence type="ECO:0000313" key="11">
    <source>
        <dbReference type="Proteomes" id="UP000015101"/>
    </source>
</evidence>
<dbReference type="Proteomes" id="UP000015101">
    <property type="component" value="Unassembled WGS sequence"/>
</dbReference>
<evidence type="ECO:0000256" key="5">
    <source>
        <dbReference type="ARBA" id="ARBA00022692"/>
    </source>
</evidence>
<reference evidence="10" key="3">
    <citation type="submission" date="2015-06" db="UniProtKB">
        <authorList>
            <consortium name="EnsemblMetazoa"/>
        </authorList>
    </citation>
    <scope>IDENTIFICATION</scope>
</reference>
<evidence type="ECO:0000313" key="10">
    <source>
        <dbReference type="EnsemblMetazoa" id="HelroP145597"/>
    </source>
</evidence>
<keyword evidence="3 8" id="KW-0328">Glycosyltransferase</keyword>
<keyword evidence="5" id="KW-0812">Transmembrane</keyword>
<dbReference type="KEGG" id="hro:HELRODRAFT_145597"/>
<dbReference type="InParanoid" id="T1EJL2"/>
<keyword evidence="6" id="KW-1133">Transmembrane helix</keyword>
<gene>
    <name evidence="10" type="primary">20196762</name>
    <name evidence="9" type="ORF">HELRODRAFT_145597</name>
</gene>
<dbReference type="EC" id="2.4.1.-" evidence="8"/>
<evidence type="ECO:0000256" key="1">
    <source>
        <dbReference type="ARBA" id="ARBA00004167"/>
    </source>
</evidence>
<reference evidence="9 11" key="2">
    <citation type="journal article" date="2013" name="Nature">
        <title>Insights into bilaterian evolution from three spiralian genomes.</title>
        <authorList>
            <person name="Simakov O."/>
            <person name="Marletaz F."/>
            <person name="Cho S.J."/>
            <person name="Edsinger-Gonzales E."/>
            <person name="Havlak P."/>
            <person name="Hellsten U."/>
            <person name="Kuo D.H."/>
            <person name="Larsson T."/>
            <person name="Lv J."/>
            <person name="Arendt D."/>
            <person name="Savage R."/>
            <person name="Osoegawa K."/>
            <person name="de Jong P."/>
            <person name="Grimwood J."/>
            <person name="Chapman J.A."/>
            <person name="Shapiro H."/>
            <person name="Aerts A."/>
            <person name="Otillar R.P."/>
            <person name="Terry A.Y."/>
            <person name="Boore J.L."/>
            <person name="Grigoriev I.V."/>
            <person name="Lindberg D.R."/>
            <person name="Seaver E.C."/>
            <person name="Weisblat D.A."/>
            <person name="Putnam N.H."/>
            <person name="Rokhsar D.S."/>
        </authorList>
    </citation>
    <scope>NUCLEOTIDE SEQUENCE</scope>
</reference>
<dbReference type="CTD" id="20196762"/>
<name>T1EJL2_HELRO</name>
<keyword evidence="4 8" id="KW-0808">Transferase</keyword>
<evidence type="ECO:0000256" key="8">
    <source>
        <dbReference type="RuleBase" id="RU366017"/>
    </source>
</evidence>
<dbReference type="RefSeq" id="XP_009024190.1">
    <property type="nucleotide sequence ID" value="XM_009025942.1"/>
</dbReference>
<dbReference type="PANTHER" id="PTHR21461:SF69">
    <property type="entry name" value="GLYCOSYLTRANSFERASE FAMILY 92 PROTEIN"/>
    <property type="match status" value="1"/>
</dbReference>
<comment type="subcellular location">
    <subcellularLocation>
        <location evidence="1">Membrane</location>
        <topology evidence="1">Single-pass membrane protein</topology>
    </subcellularLocation>
</comment>
<evidence type="ECO:0000256" key="2">
    <source>
        <dbReference type="ARBA" id="ARBA00007647"/>
    </source>
</evidence>
<dbReference type="EMBL" id="KB097304">
    <property type="protein sequence ID" value="ESN97731.1"/>
    <property type="molecule type" value="Genomic_DNA"/>
</dbReference>
<dbReference type="GO" id="GO:0016020">
    <property type="term" value="C:membrane"/>
    <property type="evidence" value="ECO:0007669"/>
    <property type="project" value="UniProtKB-SubCell"/>
</dbReference>
<dbReference type="OMA" id="AMNDCIT"/>
<evidence type="ECO:0000256" key="7">
    <source>
        <dbReference type="ARBA" id="ARBA00023136"/>
    </source>
</evidence>
<dbReference type="GO" id="GO:0016757">
    <property type="term" value="F:glycosyltransferase activity"/>
    <property type="evidence" value="ECO:0007669"/>
    <property type="project" value="UniProtKB-UniRule"/>
</dbReference>
<evidence type="ECO:0000256" key="3">
    <source>
        <dbReference type="ARBA" id="ARBA00022676"/>
    </source>
</evidence>
<dbReference type="EnsemblMetazoa" id="HelroT145597">
    <property type="protein sequence ID" value="HelroP145597"/>
    <property type="gene ID" value="HelroG145597"/>
</dbReference>
<dbReference type="GeneID" id="20196762"/>
<comment type="similarity">
    <text evidence="2 8">Belongs to the glycosyltransferase 92 family.</text>
</comment>
<protein>
    <recommendedName>
        <fullName evidence="8">Glycosyltransferase family 92 protein</fullName>
        <ecNumber evidence="8">2.4.1.-</ecNumber>
    </recommendedName>
</protein>
<proteinExistence type="inferred from homology"/>
<keyword evidence="11" id="KW-1185">Reference proteome</keyword>
<dbReference type="AlphaFoldDB" id="T1EJL2"/>
<dbReference type="PANTHER" id="PTHR21461">
    <property type="entry name" value="GLYCOSYLTRANSFERASE FAMILY 92 PROTEIN"/>
    <property type="match status" value="1"/>
</dbReference>
<evidence type="ECO:0000313" key="9">
    <source>
        <dbReference type="EMBL" id="ESN97731.1"/>
    </source>
</evidence>
<keyword evidence="7" id="KW-0472">Membrane</keyword>
<evidence type="ECO:0000256" key="6">
    <source>
        <dbReference type="ARBA" id="ARBA00022989"/>
    </source>
</evidence>
<dbReference type="Pfam" id="PF01697">
    <property type="entry name" value="Glyco_transf_92"/>
    <property type="match status" value="1"/>
</dbReference>
<dbReference type="EMBL" id="AMQM01006185">
    <property type="status" value="NOT_ANNOTATED_CDS"/>
    <property type="molecule type" value="Genomic_DNA"/>
</dbReference>
<accession>T1EJL2</accession>
<organism evidence="10 11">
    <name type="scientific">Helobdella robusta</name>
    <name type="common">Californian leech</name>
    <dbReference type="NCBI Taxonomy" id="6412"/>
    <lineage>
        <taxon>Eukaryota</taxon>
        <taxon>Metazoa</taxon>
        <taxon>Spiralia</taxon>
        <taxon>Lophotrochozoa</taxon>
        <taxon>Annelida</taxon>
        <taxon>Clitellata</taxon>
        <taxon>Hirudinea</taxon>
        <taxon>Rhynchobdellida</taxon>
        <taxon>Glossiphoniidae</taxon>
        <taxon>Helobdella</taxon>
    </lineage>
</organism>
<dbReference type="eggNOG" id="KOG4735">
    <property type="taxonomic scope" value="Eukaryota"/>
</dbReference>